<reference evidence="3" key="1">
    <citation type="submission" date="2021-02" db="EMBL/GenBank/DDBJ databases">
        <authorList>
            <person name="Nowell W R."/>
        </authorList>
    </citation>
    <scope>NUCLEOTIDE SEQUENCE</scope>
</reference>
<keyword evidence="2" id="KW-0812">Transmembrane</keyword>
<dbReference type="EMBL" id="CAJNOL010005048">
    <property type="protein sequence ID" value="CAF1599106.1"/>
    <property type="molecule type" value="Genomic_DNA"/>
</dbReference>
<keyword evidence="6" id="KW-1185">Reference proteome</keyword>
<dbReference type="EMBL" id="CAJNOH010003692">
    <property type="protein sequence ID" value="CAF1345631.1"/>
    <property type="molecule type" value="Genomic_DNA"/>
</dbReference>
<evidence type="ECO:0000313" key="6">
    <source>
        <dbReference type="Proteomes" id="UP000663870"/>
    </source>
</evidence>
<gene>
    <name evidence="4" type="ORF">JXQ802_LOCUS48087</name>
    <name evidence="3" type="ORF">PYM288_LOCUS32121</name>
</gene>
<name>A0A815H142_9BILA</name>
<feature type="transmembrane region" description="Helical" evidence="2">
    <location>
        <begin position="40"/>
        <end position="57"/>
    </location>
</feature>
<keyword evidence="2" id="KW-1133">Transmembrane helix</keyword>
<evidence type="ECO:0000313" key="5">
    <source>
        <dbReference type="Proteomes" id="UP000663854"/>
    </source>
</evidence>
<proteinExistence type="predicted"/>
<feature type="compositionally biased region" description="Low complexity" evidence="1">
    <location>
        <begin position="19"/>
        <end position="35"/>
    </location>
</feature>
<feature type="region of interest" description="Disordered" evidence="1">
    <location>
        <begin position="12"/>
        <end position="35"/>
    </location>
</feature>
<evidence type="ECO:0000256" key="1">
    <source>
        <dbReference type="SAM" id="MobiDB-lite"/>
    </source>
</evidence>
<dbReference type="Proteomes" id="UP000663854">
    <property type="component" value="Unassembled WGS sequence"/>
</dbReference>
<sequence length="165" mass="18412">MFLLPNSDAEGRGGGRGFQIGSFGSSSSSSSSGSSSNDRAAGLWFLLMMLCCGAGIGRRIHRRYMNKEYPKRTEEQVNCICTNLSEISRMQQRHERNLSNMTGYTVVHLPIGSFQEVSEKQIEKNETDQPEVQSSNDLQQPKIEEEKCSMIVPVKDCETPPSRTN</sequence>
<accession>A0A815H142</accession>
<dbReference type="Proteomes" id="UP000663870">
    <property type="component" value="Unassembled WGS sequence"/>
</dbReference>
<evidence type="ECO:0000256" key="2">
    <source>
        <dbReference type="SAM" id="Phobius"/>
    </source>
</evidence>
<organism evidence="3 5">
    <name type="scientific">Rotaria sordida</name>
    <dbReference type="NCBI Taxonomy" id="392033"/>
    <lineage>
        <taxon>Eukaryota</taxon>
        <taxon>Metazoa</taxon>
        <taxon>Spiralia</taxon>
        <taxon>Gnathifera</taxon>
        <taxon>Rotifera</taxon>
        <taxon>Eurotatoria</taxon>
        <taxon>Bdelloidea</taxon>
        <taxon>Philodinida</taxon>
        <taxon>Philodinidae</taxon>
        <taxon>Rotaria</taxon>
    </lineage>
</organism>
<comment type="caution">
    <text evidence="3">The sequence shown here is derived from an EMBL/GenBank/DDBJ whole genome shotgun (WGS) entry which is preliminary data.</text>
</comment>
<evidence type="ECO:0000313" key="3">
    <source>
        <dbReference type="EMBL" id="CAF1345631.1"/>
    </source>
</evidence>
<dbReference type="AlphaFoldDB" id="A0A815H142"/>
<evidence type="ECO:0000313" key="4">
    <source>
        <dbReference type="EMBL" id="CAF1599106.1"/>
    </source>
</evidence>
<feature type="compositionally biased region" description="Polar residues" evidence="1">
    <location>
        <begin position="130"/>
        <end position="139"/>
    </location>
</feature>
<protein>
    <submittedName>
        <fullName evidence="3">Uncharacterized protein</fullName>
    </submittedName>
</protein>
<feature type="region of interest" description="Disordered" evidence="1">
    <location>
        <begin position="121"/>
        <end position="165"/>
    </location>
</feature>
<keyword evidence="2" id="KW-0472">Membrane</keyword>